<dbReference type="PANTHER" id="PTHR35024">
    <property type="entry name" value="HYPOTHETICAL CYTOSOLIC PROTEIN"/>
    <property type="match status" value="1"/>
</dbReference>
<gene>
    <name evidence="2" type="ordered locus">Fisuc_1442</name>
    <name evidence="3" type="ordered locus">FSU_1913</name>
</gene>
<reference evidence="3" key="3">
    <citation type="submission" date="2010-08" db="EMBL/GenBank/DDBJ databases">
        <authorList>
            <person name="Durkin A.S."/>
            <person name="Nelson K.E."/>
            <person name="Morrison M."/>
            <person name="Forsberg C.W."/>
            <person name="Wilson D.B."/>
            <person name="Russell J.B."/>
            <person name="Cann I.K.O."/>
            <person name="Mackie R.I."/>
            <person name="White B.A."/>
        </authorList>
    </citation>
    <scope>NUCLEOTIDE SEQUENCE</scope>
    <source>
        <strain evidence="3">S85</strain>
    </source>
</reference>
<dbReference type="eggNOG" id="COG1664">
    <property type="taxonomic scope" value="Bacteria"/>
</dbReference>
<reference evidence="4" key="2">
    <citation type="submission" date="2010-08" db="EMBL/GenBank/DDBJ databases">
        <title>Complete sequence of Fibrobacter succinogenes subsp. succinogenes S85.</title>
        <authorList>
            <person name="Durkin A.S."/>
            <person name="Nelson K.E."/>
            <person name="Morrison M."/>
            <person name="Forsberg C.W."/>
            <person name="Wilson D.B."/>
            <person name="Russell J.B."/>
            <person name="Cann I.K.O."/>
            <person name="Mackie R.I."/>
            <person name="White B.A."/>
        </authorList>
    </citation>
    <scope>NUCLEOTIDE SEQUENCE [LARGE SCALE GENOMIC DNA]</scope>
    <source>
        <strain evidence="4">ATCC 19169 / S85</strain>
    </source>
</reference>
<reference evidence="2 5" key="1">
    <citation type="submission" date="2009-10" db="EMBL/GenBank/DDBJ databases">
        <title>Complete sequence of Fibrobacter succinogenes subsp. succinogenes S85.</title>
        <authorList>
            <consortium name="US DOE Joint Genome Institute"/>
            <person name="Lucas S."/>
            <person name="Copeland A."/>
            <person name="Lapidus A."/>
            <person name="Glavina del Rio T."/>
            <person name="Tice H."/>
            <person name="Bruce D."/>
            <person name="Goodwin L."/>
            <person name="Pitluck S."/>
            <person name="Chertkov O."/>
            <person name="Detter J.C."/>
            <person name="Han C."/>
            <person name="Tapia R."/>
            <person name="Larimer F."/>
            <person name="Land M."/>
            <person name="Hauser L."/>
            <person name="Kyrpides N."/>
            <person name="Mikhailova N."/>
            <person name="Weimer P.J."/>
            <person name="Stevenson D.M."/>
            <person name="Boyum J."/>
            <person name="Brumm P.I."/>
            <person name="Mead D."/>
        </authorList>
    </citation>
    <scope>NUCLEOTIDE SEQUENCE [LARGE SCALE GENOMIC DNA]</scope>
    <source>
        <strain evidence="5">ATCC 19169 / S85</strain>
        <strain evidence="2">S85</strain>
    </source>
</reference>
<dbReference type="Proteomes" id="UP000000517">
    <property type="component" value="Chromosome"/>
</dbReference>
<name>C9RR53_FIBSS</name>
<dbReference type="HOGENOM" id="CLU_072799_6_5_0"/>
<evidence type="ECO:0000256" key="1">
    <source>
        <dbReference type="ARBA" id="ARBA00044755"/>
    </source>
</evidence>
<keyword evidence="5" id="KW-1185">Reference proteome</keyword>
<dbReference type="InterPro" id="IPR007607">
    <property type="entry name" value="BacA/B"/>
</dbReference>
<evidence type="ECO:0000313" key="2">
    <source>
        <dbReference type="EMBL" id="ACX75039.1"/>
    </source>
</evidence>
<dbReference type="EMBL" id="CP001792">
    <property type="protein sequence ID" value="ACX75039.1"/>
    <property type="molecule type" value="Genomic_DNA"/>
</dbReference>
<dbReference type="EMBL" id="CP002158">
    <property type="protein sequence ID" value="ADL26292.1"/>
    <property type="molecule type" value="Genomic_DNA"/>
</dbReference>
<evidence type="ECO:0000313" key="4">
    <source>
        <dbReference type="Proteomes" id="UP000000517"/>
    </source>
</evidence>
<evidence type="ECO:0008006" key="6">
    <source>
        <dbReference type="Google" id="ProtNLM"/>
    </source>
</evidence>
<evidence type="ECO:0000313" key="5">
    <source>
        <dbReference type="Proteomes" id="UP000001497"/>
    </source>
</evidence>
<accession>C9RR53</accession>
<dbReference type="KEGG" id="fsc:FSU_1913"/>
<dbReference type="OrthoDB" id="9802488at2"/>
<dbReference type="Pfam" id="PF04519">
    <property type="entry name" value="Bactofilin"/>
    <property type="match status" value="1"/>
</dbReference>
<dbReference type="KEGG" id="fsu:Fisuc_1442"/>
<dbReference type="PANTHER" id="PTHR35024:SF4">
    <property type="entry name" value="POLYMER-FORMING CYTOSKELETAL PROTEIN"/>
    <property type="match status" value="1"/>
</dbReference>
<sequence>MASKNEQEFTQVGRSVQVNGDIAGKTDLRIAGKVYGNVFIDGELILEKLAIIEGDVKCGTAILAGAIKGNVECNGKLILQDNAKIIGNVKAEQLVINEGAIFQGACDMNETPAGKKEKQSTTSIK</sequence>
<dbReference type="STRING" id="59374.FSU_1913"/>
<dbReference type="AlphaFoldDB" id="C9RR53"/>
<proteinExistence type="inferred from homology"/>
<comment type="similarity">
    <text evidence="1">Belongs to the bactofilin family.</text>
</comment>
<organism evidence="3 4">
    <name type="scientific">Fibrobacter succinogenes (strain ATCC 19169 / S85)</name>
    <dbReference type="NCBI Taxonomy" id="59374"/>
    <lineage>
        <taxon>Bacteria</taxon>
        <taxon>Pseudomonadati</taxon>
        <taxon>Fibrobacterota</taxon>
        <taxon>Fibrobacteria</taxon>
        <taxon>Fibrobacterales</taxon>
        <taxon>Fibrobacteraceae</taxon>
        <taxon>Fibrobacter</taxon>
    </lineage>
</organism>
<protein>
    <recommendedName>
        <fullName evidence="6">Protein CcmA, bactofilin family</fullName>
    </recommendedName>
</protein>
<dbReference type="Proteomes" id="UP000001497">
    <property type="component" value="Chromosome"/>
</dbReference>
<evidence type="ECO:0000313" key="3">
    <source>
        <dbReference type="EMBL" id="ADL26292.1"/>
    </source>
</evidence>
<dbReference type="RefSeq" id="WP_014546133.1">
    <property type="nucleotide sequence ID" value="NC_013410.1"/>
</dbReference>